<evidence type="ECO:0000256" key="1">
    <source>
        <dbReference type="PIRNR" id="PIRNR017117"/>
    </source>
</evidence>
<protein>
    <submittedName>
        <fullName evidence="2">Type III secretion system chaperone AscY</fullName>
    </submittedName>
</protein>
<evidence type="ECO:0000313" key="3">
    <source>
        <dbReference type="Proteomes" id="UP000595101"/>
    </source>
</evidence>
<dbReference type="AlphaFoldDB" id="A0A7T2UQ26"/>
<accession>A0A7T2UQ26</accession>
<gene>
    <name evidence="2" type="primary">ascY</name>
    <name evidence="2" type="ORF">I6G90_09530</name>
</gene>
<dbReference type="KEGG" id="aall:I6G90_09530"/>
<dbReference type="EMBL" id="CP065745">
    <property type="protein sequence ID" value="QPR56603.1"/>
    <property type="molecule type" value="Genomic_DNA"/>
</dbReference>
<dbReference type="Gene3D" id="1.25.40.10">
    <property type="entry name" value="Tetratricopeptide repeat domain"/>
    <property type="match status" value="1"/>
</dbReference>
<sequence length="116" mass="12865">MTMALTSQQQDALLLTGWLQLQYGHPDKASVLLTALLQIHPDHQGGRRTLLVALLKQGEGEAALAHVDQLMQQGAADGPLWLCRSRACQLAGRLDEARFAYQQYLELEEQNESTLP</sequence>
<dbReference type="InterPro" id="IPR011990">
    <property type="entry name" value="TPR-like_helical_dom_sf"/>
</dbReference>
<dbReference type="PIRSF" id="PIRSF017117">
    <property type="entry name" value="T3SS_YscY"/>
    <property type="match status" value="1"/>
</dbReference>
<proteinExistence type="predicted"/>
<name>A0A7T2UQ26_9GAMM</name>
<organism evidence="2 3">
    <name type="scientific">Aeromonas allosaccharophila</name>
    <dbReference type="NCBI Taxonomy" id="656"/>
    <lineage>
        <taxon>Bacteria</taxon>
        <taxon>Pseudomonadati</taxon>
        <taxon>Pseudomonadota</taxon>
        <taxon>Gammaproteobacteria</taxon>
        <taxon>Aeromonadales</taxon>
        <taxon>Aeromonadaceae</taxon>
        <taxon>Aeromonas</taxon>
    </lineage>
</organism>
<dbReference type="Proteomes" id="UP000595101">
    <property type="component" value="Chromosome"/>
</dbReference>
<evidence type="ECO:0000313" key="2">
    <source>
        <dbReference type="EMBL" id="QPR56603.1"/>
    </source>
</evidence>
<keyword evidence="1" id="KW-0963">Cytoplasm</keyword>
<comment type="subcellular location">
    <subcellularLocation>
        <location evidence="1">Cytoplasm</location>
    </subcellularLocation>
</comment>
<dbReference type="RefSeq" id="WP_156140623.1">
    <property type="nucleotide sequence ID" value="NZ_CAAKNO010000022.1"/>
</dbReference>
<keyword evidence="1" id="KW-0143">Chaperone</keyword>
<reference evidence="2 3" key="1">
    <citation type="submission" date="2020-12" db="EMBL/GenBank/DDBJ databases">
        <title>FDA dAtabase for Regulatory Grade micrObial Sequences (FDA-ARGOS): Supporting development and validation of Infectious Disease Dx tests.</title>
        <authorList>
            <person name="Sproer C."/>
            <person name="Gronow S."/>
            <person name="Severitt S."/>
            <person name="Schroder I."/>
            <person name="Tallon L."/>
            <person name="Sadzewicz L."/>
            <person name="Zhao X."/>
            <person name="Boylan J."/>
            <person name="Ott S."/>
            <person name="Bowen H."/>
            <person name="Vavikolanu K."/>
            <person name="Mehta A."/>
            <person name="Aluvathingal J."/>
            <person name="Nadendla S."/>
            <person name="Lowell S."/>
            <person name="Myers T."/>
            <person name="Yan Y."/>
            <person name="Sichtig H."/>
        </authorList>
    </citation>
    <scope>NUCLEOTIDE SEQUENCE [LARGE SCALE GENOMIC DNA]</scope>
    <source>
        <strain evidence="2 3">FDAARGOS_933</strain>
    </source>
</reference>
<dbReference type="GO" id="GO:0005737">
    <property type="term" value="C:cytoplasm"/>
    <property type="evidence" value="ECO:0007669"/>
    <property type="project" value="UniProtKB-SubCell"/>
</dbReference>
<dbReference type="SUPFAM" id="SSF48452">
    <property type="entry name" value="TPR-like"/>
    <property type="match status" value="1"/>
</dbReference>
<dbReference type="InterPro" id="IPR016684">
    <property type="entry name" value="T3SS_YscY"/>
</dbReference>
<dbReference type="GeneID" id="60785846"/>
<dbReference type="Pfam" id="PF14559">
    <property type="entry name" value="TPR_19"/>
    <property type="match status" value="1"/>
</dbReference>